<evidence type="ECO:0000256" key="1">
    <source>
        <dbReference type="SAM" id="MobiDB-lite"/>
    </source>
</evidence>
<reference evidence="3" key="1">
    <citation type="submission" date="2016-05" db="EMBL/GenBank/DDBJ databases">
        <authorList>
            <person name="Naeem Raeece"/>
        </authorList>
    </citation>
    <scope>NUCLEOTIDE SEQUENCE [LARGE SCALE GENOMIC DNA]</scope>
</reference>
<dbReference type="EMBL" id="FLQW01000270">
    <property type="protein sequence ID" value="SBS82955.1"/>
    <property type="molecule type" value="Genomic_DNA"/>
</dbReference>
<dbReference type="VEuPathDB" id="PlasmoDB:PmUG01_05030300"/>
<organism evidence="2 3">
    <name type="scientific">Plasmodium malariae</name>
    <dbReference type="NCBI Taxonomy" id="5858"/>
    <lineage>
        <taxon>Eukaryota</taxon>
        <taxon>Sar</taxon>
        <taxon>Alveolata</taxon>
        <taxon>Apicomplexa</taxon>
        <taxon>Aconoidasida</taxon>
        <taxon>Haemosporida</taxon>
        <taxon>Plasmodiidae</taxon>
        <taxon>Plasmodium</taxon>
        <taxon>Plasmodium (Plasmodium)</taxon>
    </lineage>
</organism>
<evidence type="ECO:0000313" key="3">
    <source>
        <dbReference type="Proteomes" id="UP000078597"/>
    </source>
</evidence>
<feature type="compositionally biased region" description="Basic and acidic residues" evidence="1">
    <location>
        <begin position="232"/>
        <end position="270"/>
    </location>
</feature>
<proteinExistence type="predicted"/>
<gene>
    <name evidence="2" type="ORF">PMALA_005020</name>
</gene>
<feature type="region of interest" description="Disordered" evidence="1">
    <location>
        <begin position="232"/>
        <end position="276"/>
    </location>
</feature>
<protein>
    <submittedName>
        <fullName evidence="2">Uncharacterized protein</fullName>
    </submittedName>
</protein>
<sequence>MTRKTLDLFKKRKIDSRCDDVQMGNFTFSQKFLFDFNILTTYPFPPPPIFYYTSFLQFFFDEMGGYKSLEKKNEKQKEQNEKMIENSLKSTSSDEHPYFLQQNNIYWETGHRTYIPFFHFLIHKYTNKIIDDQIRKFTNRVKSVHHTPFVFHKEGYFRSYYGDPDINMIFNLKKNTNFVFNSTGALNSYNMLSNHCTYDKATQIFDQILMSAFKLDLKGVLENNIIKSERGIEGQRSREAEKAVEKQRSREVEKQSSREAEKQRSRERQIETMSNG</sequence>
<accession>A0A1A8VR16</accession>
<dbReference type="Proteomes" id="UP000078597">
    <property type="component" value="Unassembled WGS sequence"/>
</dbReference>
<name>A0A1A8VR16_PLAMA</name>
<evidence type="ECO:0000313" key="2">
    <source>
        <dbReference type="EMBL" id="SBS82955.1"/>
    </source>
</evidence>
<dbReference type="AlphaFoldDB" id="A0A1A8VR16"/>